<name>X0UAD6_9ZZZZ</name>
<comment type="caution">
    <text evidence="1">The sequence shown here is derived from an EMBL/GenBank/DDBJ whole genome shotgun (WGS) entry which is preliminary data.</text>
</comment>
<sequence length="266" mass="28135">ELPTDSHALVYSAASDGSSYNICGVMESGLITTLAEGACAGSESVQHEEEISNNPPSVTCGNLVGFPGAEFIGYVSASDPDGDLLTWSIDTSGTTWTGWSAAPILKSTANPNQKEVYANQAGVEGTYNISVTVTDNRGGTETKQCAITISSSGPVITPIAVQEISIGNTLDFMVYASDPGENYPLSFTFTPSFTIDSSPSCTVEDNDHDCKVRRFIDGSLFPANLESDGGSYMYHDYTVSVRAVNSLSVSSPSQPFILKVINHKPD</sequence>
<reference evidence="1" key="1">
    <citation type="journal article" date="2014" name="Front. Microbiol.">
        <title>High frequency of phylogenetically diverse reductive dehalogenase-homologous genes in deep subseafloor sedimentary metagenomes.</title>
        <authorList>
            <person name="Kawai M."/>
            <person name="Futagami T."/>
            <person name="Toyoda A."/>
            <person name="Takaki Y."/>
            <person name="Nishi S."/>
            <person name="Hori S."/>
            <person name="Arai W."/>
            <person name="Tsubouchi T."/>
            <person name="Morono Y."/>
            <person name="Uchiyama I."/>
            <person name="Ito T."/>
            <person name="Fujiyama A."/>
            <person name="Inagaki F."/>
            <person name="Takami H."/>
        </authorList>
    </citation>
    <scope>NUCLEOTIDE SEQUENCE</scope>
    <source>
        <strain evidence="1">Expedition CK06-06</strain>
    </source>
</reference>
<protein>
    <recommendedName>
        <fullName evidence="2">PKD domain-containing protein</fullName>
    </recommendedName>
</protein>
<dbReference type="AlphaFoldDB" id="X0UAD6"/>
<accession>X0UAD6</accession>
<dbReference type="Gene3D" id="2.60.40.10">
    <property type="entry name" value="Immunoglobulins"/>
    <property type="match status" value="1"/>
</dbReference>
<proteinExistence type="predicted"/>
<gene>
    <name evidence="1" type="ORF">S01H1_41916</name>
</gene>
<dbReference type="EMBL" id="BARS01026606">
    <property type="protein sequence ID" value="GAG02485.1"/>
    <property type="molecule type" value="Genomic_DNA"/>
</dbReference>
<evidence type="ECO:0000313" key="1">
    <source>
        <dbReference type="EMBL" id="GAG02485.1"/>
    </source>
</evidence>
<evidence type="ECO:0008006" key="2">
    <source>
        <dbReference type="Google" id="ProtNLM"/>
    </source>
</evidence>
<feature type="non-terminal residue" evidence="1">
    <location>
        <position position="1"/>
    </location>
</feature>
<organism evidence="1">
    <name type="scientific">marine sediment metagenome</name>
    <dbReference type="NCBI Taxonomy" id="412755"/>
    <lineage>
        <taxon>unclassified sequences</taxon>
        <taxon>metagenomes</taxon>
        <taxon>ecological metagenomes</taxon>
    </lineage>
</organism>
<feature type="non-terminal residue" evidence="1">
    <location>
        <position position="266"/>
    </location>
</feature>
<dbReference type="InterPro" id="IPR013783">
    <property type="entry name" value="Ig-like_fold"/>
</dbReference>
<dbReference type="Pfam" id="PF17963">
    <property type="entry name" value="Big_9"/>
    <property type="match status" value="1"/>
</dbReference>